<dbReference type="InterPro" id="IPR015927">
    <property type="entry name" value="Peptidase_S24_S26A/B/C"/>
</dbReference>
<evidence type="ECO:0000259" key="1">
    <source>
        <dbReference type="Pfam" id="PF00717"/>
    </source>
</evidence>
<proteinExistence type="predicted"/>
<feature type="domain" description="Peptidase S24/S26A/S26B/S26C" evidence="1">
    <location>
        <begin position="30"/>
        <end position="142"/>
    </location>
</feature>
<evidence type="ECO:0000313" key="2">
    <source>
        <dbReference type="EMBL" id="KAA5532850.1"/>
    </source>
</evidence>
<dbReference type="CDD" id="cd06462">
    <property type="entry name" value="Peptidase_S24_S26"/>
    <property type="match status" value="1"/>
</dbReference>
<dbReference type="Pfam" id="PF00717">
    <property type="entry name" value="Peptidase_S24"/>
    <property type="match status" value="1"/>
</dbReference>
<reference evidence="2 3" key="1">
    <citation type="submission" date="2019-09" db="EMBL/GenBank/DDBJ databases">
        <title>Genome sequence and assembly of Flavobacterium sp.</title>
        <authorList>
            <person name="Chhetri G."/>
        </authorList>
    </citation>
    <scope>NUCLEOTIDE SEQUENCE [LARGE SCALE GENOMIC DNA]</scope>
    <source>
        <strain evidence="2 3">SNL9</strain>
    </source>
</reference>
<gene>
    <name evidence="2" type="ORF">F0460_13310</name>
</gene>
<dbReference type="InterPro" id="IPR036286">
    <property type="entry name" value="LexA/Signal_pep-like_sf"/>
</dbReference>
<dbReference type="SUPFAM" id="SSF51306">
    <property type="entry name" value="LexA/Signal peptidase"/>
    <property type="match status" value="1"/>
</dbReference>
<dbReference type="Proteomes" id="UP000325141">
    <property type="component" value="Unassembled WGS sequence"/>
</dbReference>
<keyword evidence="3" id="KW-1185">Reference proteome</keyword>
<dbReference type="Gene3D" id="2.10.109.10">
    <property type="entry name" value="Umud Fragment, subunit A"/>
    <property type="match status" value="1"/>
</dbReference>
<comment type="caution">
    <text evidence="2">The sequence shown here is derived from an EMBL/GenBank/DDBJ whole genome shotgun (WGS) entry which is preliminary data.</text>
</comment>
<dbReference type="InterPro" id="IPR050077">
    <property type="entry name" value="LexA_repressor"/>
</dbReference>
<sequence length="153" mass="17433">MKFIKAPVFGKELENIPVNGEGQKYLVKYLGGVQAGFPSPAEDFLADTMSLDERYLSKKESTFINKVKSLSMFPEYQIGDFIILRSDYEPQHEDDVVVSINNSEYTLKRFDKAKNMLIALNTEYSNSVKIDDGDEVIILGVVDALVREKKKRR</sequence>
<dbReference type="PANTHER" id="PTHR33516">
    <property type="entry name" value="LEXA REPRESSOR"/>
    <property type="match status" value="1"/>
</dbReference>
<dbReference type="PANTHER" id="PTHR33516:SF2">
    <property type="entry name" value="LEXA REPRESSOR-RELATED"/>
    <property type="match status" value="1"/>
</dbReference>
<organism evidence="2 3">
    <name type="scientific">Paenimyroides baculatum</name>
    <dbReference type="NCBI Taxonomy" id="2608000"/>
    <lineage>
        <taxon>Bacteria</taxon>
        <taxon>Pseudomonadati</taxon>
        <taxon>Bacteroidota</taxon>
        <taxon>Flavobacteriia</taxon>
        <taxon>Flavobacteriales</taxon>
        <taxon>Flavobacteriaceae</taxon>
        <taxon>Paenimyroides</taxon>
    </lineage>
</organism>
<accession>A0A5M6CEH8</accession>
<dbReference type="AlphaFoldDB" id="A0A5M6CEH8"/>
<name>A0A5M6CEH8_9FLAO</name>
<evidence type="ECO:0000313" key="3">
    <source>
        <dbReference type="Proteomes" id="UP000325141"/>
    </source>
</evidence>
<protein>
    <submittedName>
        <fullName evidence="2">DNA repair protein</fullName>
    </submittedName>
</protein>
<dbReference type="EMBL" id="VWSG01000011">
    <property type="protein sequence ID" value="KAA5532850.1"/>
    <property type="molecule type" value="Genomic_DNA"/>
</dbReference>